<feature type="compositionally biased region" description="Polar residues" evidence="1">
    <location>
        <begin position="1"/>
        <end position="17"/>
    </location>
</feature>
<protein>
    <submittedName>
        <fullName evidence="2">Uncharacterized protein</fullName>
    </submittedName>
</protein>
<evidence type="ECO:0000313" key="2">
    <source>
        <dbReference type="EMBL" id="KAI1714007.1"/>
    </source>
</evidence>
<dbReference type="Proteomes" id="UP001201812">
    <property type="component" value="Unassembled WGS sequence"/>
</dbReference>
<proteinExistence type="predicted"/>
<organism evidence="2 3">
    <name type="scientific">Ditylenchus destructor</name>
    <dbReference type="NCBI Taxonomy" id="166010"/>
    <lineage>
        <taxon>Eukaryota</taxon>
        <taxon>Metazoa</taxon>
        <taxon>Ecdysozoa</taxon>
        <taxon>Nematoda</taxon>
        <taxon>Chromadorea</taxon>
        <taxon>Rhabditida</taxon>
        <taxon>Tylenchina</taxon>
        <taxon>Tylenchomorpha</taxon>
        <taxon>Sphaerularioidea</taxon>
        <taxon>Anguinidae</taxon>
        <taxon>Anguininae</taxon>
        <taxon>Ditylenchus</taxon>
    </lineage>
</organism>
<feature type="region of interest" description="Disordered" evidence="1">
    <location>
        <begin position="77"/>
        <end position="132"/>
    </location>
</feature>
<gene>
    <name evidence="2" type="ORF">DdX_08897</name>
</gene>
<evidence type="ECO:0000256" key="1">
    <source>
        <dbReference type="SAM" id="MobiDB-lite"/>
    </source>
</evidence>
<sequence>MGANLGKSQSYHHTSARPNCYGLPPRRKTVPNENGNHFMKEYWERNPGGPMNARPGGTEFWMIESEKQYRQEVFQRNSENVYRQSPSSYQRSPRSFEVVSPFSSSTQCSGRSTASPSTGTPNSYRSTNNNNSPSSCAGAYGHSLYGGGRNANTGNNNNNVNKYIPQLGMGV</sequence>
<feature type="compositionally biased region" description="Low complexity" evidence="1">
    <location>
        <begin position="150"/>
        <end position="161"/>
    </location>
</feature>
<keyword evidence="3" id="KW-1185">Reference proteome</keyword>
<feature type="compositionally biased region" description="Polar residues" evidence="1">
    <location>
        <begin position="101"/>
        <end position="132"/>
    </location>
</feature>
<feature type="compositionally biased region" description="Low complexity" evidence="1">
    <location>
        <begin position="82"/>
        <end position="95"/>
    </location>
</feature>
<reference evidence="2" key="1">
    <citation type="submission" date="2022-01" db="EMBL/GenBank/DDBJ databases">
        <title>Genome Sequence Resource for Two Populations of Ditylenchus destructor, the Migratory Endoparasitic Phytonematode.</title>
        <authorList>
            <person name="Zhang H."/>
            <person name="Lin R."/>
            <person name="Xie B."/>
        </authorList>
    </citation>
    <scope>NUCLEOTIDE SEQUENCE</scope>
    <source>
        <strain evidence="2">BazhouSP</strain>
    </source>
</reference>
<comment type="caution">
    <text evidence="2">The sequence shown here is derived from an EMBL/GenBank/DDBJ whole genome shotgun (WGS) entry which is preliminary data.</text>
</comment>
<feature type="region of interest" description="Disordered" evidence="1">
    <location>
        <begin position="150"/>
        <end position="171"/>
    </location>
</feature>
<feature type="region of interest" description="Disordered" evidence="1">
    <location>
        <begin position="1"/>
        <end position="34"/>
    </location>
</feature>
<dbReference type="EMBL" id="JAKKPZ010000014">
    <property type="protein sequence ID" value="KAI1714007.1"/>
    <property type="molecule type" value="Genomic_DNA"/>
</dbReference>
<evidence type="ECO:0000313" key="3">
    <source>
        <dbReference type="Proteomes" id="UP001201812"/>
    </source>
</evidence>
<dbReference type="AlphaFoldDB" id="A0AAD4R758"/>
<name>A0AAD4R758_9BILA</name>
<accession>A0AAD4R758</accession>